<keyword evidence="2" id="KW-0274">FAD</keyword>
<reference evidence="5 6" key="1">
    <citation type="submission" date="2018-05" db="EMBL/GenBank/DDBJ databases">
        <title>Kurthia sibirica genome sequence.</title>
        <authorList>
            <person name="Maclea K.S."/>
            <person name="Goen A.E."/>
        </authorList>
    </citation>
    <scope>NUCLEOTIDE SEQUENCE [LARGE SCALE GENOMIC DNA]</scope>
    <source>
        <strain evidence="5 6">ATCC 49154</strain>
    </source>
</reference>
<dbReference type="GO" id="GO:0016899">
    <property type="term" value="F:oxidoreductase activity, acting on the CH-OH group of donors, oxygen as acceptor"/>
    <property type="evidence" value="ECO:0007669"/>
    <property type="project" value="InterPro"/>
</dbReference>
<evidence type="ECO:0000313" key="5">
    <source>
        <dbReference type="EMBL" id="PWI26305.1"/>
    </source>
</evidence>
<dbReference type="InterPro" id="IPR006094">
    <property type="entry name" value="Oxid_FAD_bind_N"/>
</dbReference>
<proteinExistence type="predicted"/>
<keyword evidence="6" id="KW-1185">Reference proteome</keyword>
<evidence type="ECO:0000313" key="6">
    <source>
        <dbReference type="Proteomes" id="UP000245938"/>
    </source>
</evidence>
<accession>A0A2U3APC5</accession>
<dbReference type="PANTHER" id="PTHR43762">
    <property type="entry name" value="L-GULONOLACTONE OXIDASE"/>
    <property type="match status" value="1"/>
</dbReference>
<dbReference type="InterPro" id="IPR016164">
    <property type="entry name" value="FAD-linked_Oxase-like_C"/>
</dbReference>
<dbReference type="SUPFAM" id="SSF55103">
    <property type="entry name" value="FAD-linked oxidases, C-terminal domain"/>
    <property type="match status" value="1"/>
</dbReference>
<feature type="domain" description="FAD-binding PCMH-type" evidence="4">
    <location>
        <begin position="31"/>
        <end position="203"/>
    </location>
</feature>
<evidence type="ECO:0000256" key="3">
    <source>
        <dbReference type="ARBA" id="ARBA00023002"/>
    </source>
</evidence>
<dbReference type="SUPFAM" id="SSF56176">
    <property type="entry name" value="FAD-binding/transporter-associated domain-like"/>
    <property type="match status" value="1"/>
</dbReference>
<evidence type="ECO:0000256" key="2">
    <source>
        <dbReference type="ARBA" id="ARBA00022827"/>
    </source>
</evidence>
<organism evidence="5 6">
    <name type="scientific">Kurthia sibirica</name>
    <dbReference type="NCBI Taxonomy" id="202750"/>
    <lineage>
        <taxon>Bacteria</taxon>
        <taxon>Bacillati</taxon>
        <taxon>Bacillota</taxon>
        <taxon>Bacilli</taxon>
        <taxon>Bacillales</taxon>
        <taxon>Caryophanaceae</taxon>
        <taxon>Kurthia</taxon>
    </lineage>
</organism>
<dbReference type="RefSeq" id="WP_109304910.1">
    <property type="nucleotide sequence ID" value="NZ_BJUF01000046.1"/>
</dbReference>
<dbReference type="PANTHER" id="PTHR43762:SF1">
    <property type="entry name" value="D-ARABINONO-1,4-LACTONE OXIDASE"/>
    <property type="match status" value="1"/>
</dbReference>
<dbReference type="Proteomes" id="UP000245938">
    <property type="component" value="Unassembled WGS sequence"/>
</dbReference>
<dbReference type="PROSITE" id="PS51387">
    <property type="entry name" value="FAD_PCMH"/>
    <property type="match status" value="1"/>
</dbReference>
<dbReference type="EMBL" id="QFVR01000003">
    <property type="protein sequence ID" value="PWI26305.1"/>
    <property type="molecule type" value="Genomic_DNA"/>
</dbReference>
<evidence type="ECO:0000256" key="1">
    <source>
        <dbReference type="ARBA" id="ARBA00022630"/>
    </source>
</evidence>
<keyword evidence="1" id="KW-0285">Flavoprotein</keyword>
<sequence>MITLATLFIIPVEKRHYGLQQDSLTTDYTGLLPQKVQAIERAKNRQQLVDLVKLANKEGKKLSIAGVQHSQGGHTYYKDAIVIDMKSFNRILEVNREKKQVTVEAGALISDVQTAVAKQGLAMKVTQSLPIFTVGGSLSVNGHGRDIRHGSMASTVAKMTIITPTGQLKELHRQTDKKEMSYILGGYGLFGIIIDVTFDVVDDTIYRYESQEMNVRNYENYLKKVLATPTIAMHYARLSVDPKHFLDEMYVMNYIDTAKKPLIEPLKEESLVHLSKWGLDVGRQGGKWETAFWAMQKKLFAYQSGKTITRNNAMRSESTFMEYTKLGSVEVLQEFFIPIDEFDEFVADLKKWIPQDDKNEEVKLHNITLRIVSNDESTALNYAKEPMIAFVLLIQHPTSDQGIEAAKSFIQQWTDAALLHRGTYYLPYYPYQTLAQFEAAYPHAKDSKKMKLLQDPNEVFYNNFYKNYLQQVNQ</sequence>
<dbReference type="OrthoDB" id="9768764at2"/>
<dbReference type="InterPro" id="IPR016166">
    <property type="entry name" value="FAD-bd_PCMH"/>
</dbReference>
<dbReference type="InterPro" id="IPR010031">
    <property type="entry name" value="FAD_lactone_oxidase-like"/>
</dbReference>
<dbReference type="InterPro" id="IPR036318">
    <property type="entry name" value="FAD-bd_PCMH-like_sf"/>
</dbReference>
<name>A0A2U3APC5_9BACL</name>
<dbReference type="Pfam" id="PF01565">
    <property type="entry name" value="FAD_binding_4"/>
    <property type="match status" value="1"/>
</dbReference>
<dbReference type="GO" id="GO:0071949">
    <property type="term" value="F:FAD binding"/>
    <property type="evidence" value="ECO:0007669"/>
    <property type="project" value="InterPro"/>
</dbReference>
<dbReference type="InterPro" id="IPR016169">
    <property type="entry name" value="FAD-bd_PCMH_sub2"/>
</dbReference>
<dbReference type="AlphaFoldDB" id="A0A2U3APC5"/>
<comment type="caution">
    <text evidence="5">The sequence shown here is derived from an EMBL/GenBank/DDBJ whole genome shotgun (WGS) entry which is preliminary data.</text>
</comment>
<evidence type="ECO:0000259" key="4">
    <source>
        <dbReference type="PROSITE" id="PS51387"/>
    </source>
</evidence>
<gene>
    <name evidence="5" type="ORF">DEX24_02930</name>
</gene>
<keyword evidence="3" id="KW-0560">Oxidoreductase</keyword>
<protein>
    <submittedName>
        <fullName evidence="5">FAD-binding oxidoreductase</fullName>
    </submittedName>
</protein>
<dbReference type="Gene3D" id="3.30.465.10">
    <property type="match status" value="1"/>
</dbReference>